<dbReference type="PROSITE" id="PS51471">
    <property type="entry name" value="FE2OG_OXY"/>
    <property type="match status" value="1"/>
</dbReference>
<evidence type="ECO:0000256" key="4">
    <source>
        <dbReference type="ARBA" id="ARBA00022964"/>
    </source>
</evidence>
<keyword evidence="2" id="KW-0479">Metal-binding</keyword>
<keyword evidence="9" id="KW-1185">Reference proteome</keyword>
<evidence type="ECO:0000313" key="8">
    <source>
        <dbReference type="EMBL" id="CUJ84887.1"/>
    </source>
</evidence>
<evidence type="ECO:0000313" key="9">
    <source>
        <dbReference type="Proteomes" id="UP000051260"/>
    </source>
</evidence>
<evidence type="ECO:0000256" key="3">
    <source>
        <dbReference type="ARBA" id="ARBA00022896"/>
    </source>
</evidence>
<evidence type="ECO:0000256" key="5">
    <source>
        <dbReference type="ARBA" id="ARBA00023002"/>
    </source>
</evidence>
<evidence type="ECO:0000256" key="2">
    <source>
        <dbReference type="ARBA" id="ARBA00022723"/>
    </source>
</evidence>
<organism evidence="8 9">
    <name type="scientific">Ruegeria denitrificans</name>
    <dbReference type="NCBI Taxonomy" id="1715692"/>
    <lineage>
        <taxon>Bacteria</taxon>
        <taxon>Pseudomonadati</taxon>
        <taxon>Pseudomonadota</taxon>
        <taxon>Alphaproteobacteria</taxon>
        <taxon>Rhodobacterales</taxon>
        <taxon>Roseobacteraceae</taxon>
        <taxon>Ruegeria</taxon>
    </lineage>
</organism>
<keyword evidence="3" id="KW-0847">Vitamin C</keyword>
<protein>
    <submittedName>
        <fullName evidence="8">Fe(II)-dependent oxygenase superfamily protein</fullName>
    </submittedName>
</protein>
<accession>A0A0P1I1P6</accession>
<dbReference type="Gene3D" id="2.60.120.620">
    <property type="entry name" value="q2cbj1_9rhob like domain"/>
    <property type="match status" value="1"/>
</dbReference>
<dbReference type="STRING" id="1715692.RUE5091_00271"/>
<dbReference type="InterPro" id="IPR006620">
    <property type="entry name" value="Pro_4_hyd_alph"/>
</dbReference>
<evidence type="ECO:0000256" key="6">
    <source>
        <dbReference type="ARBA" id="ARBA00023004"/>
    </source>
</evidence>
<dbReference type="Pfam" id="PF13640">
    <property type="entry name" value="2OG-FeII_Oxy_3"/>
    <property type="match status" value="1"/>
</dbReference>
<evidence type="ECO:0000259" key="7">
    <source>
        <dbReference type="PROSITE" id="PS51471"/>
    </source>
</evidence>
<dbReference type="GO" id="GO:0051213">
    <property type="term" value="F:dioxygenase activity"/>
    <property type="evidence" value="ECO:0007669"/>
    <property type="project" value="UniProtKB-KW"/>
</dbReference>
<dbReference type="Proteomes" id="UP000051260">
    <property type="component" value="Unassembled WGS sequence"/>
</dbReference>
<keyword evidence="6" id="KW-0408">Iron</keyword>
<keyword evidence="5" id="KW-0560">Oxidoreductase</keyword>
<dbReference type="InterPro" id="IPR005123">
    <property type="entry name" value="Oxoglu/Fe-dep_dioxygenase_dom"/>
</dbReference>
<dbReference type="SMART" id="SM00702">
    <property type="entry name" value="P4Hc"/>
    <property type="match status" value="1"/>
</dbReference>
<reference evidence="9" key="1">
    <citation type="submission" date="2015-09" db="EMBL/GenBank/DDBJ databases">
        <authorList>
            <person name="Rodrigo-Torres L."/>
            <person name="Arahal D.R."/>
        </authorList>
    </citation>
    <scope>NUCLEOTIDE SEQUENCE [LARGE SCALE GENOMIC DNA]</scope>
    <source>
        <strain evidence="9">CECT 5091</strain>
    </source>
</reference>
<dbReference type="GO" id="GO:0005506">
    <property type="term" value="F:iron ion binding"/>
    <property type="evidence" value="ECO:0007669"/>
    <property type="project" value="InterPro"/>
</dbReference>
<gene>
    <name evidence="8" type="ORF">RUE5091_00271</name>
</gene>
<dbReference type="GO" id="GO:0016705">
    <property type="term" value="F:oxidoreductase activity, acting on paired donors, with incorporation or reduction of molecular oxygen"/>
    <property type="evidence" value="ECO:0007669"/>
    <property type="project" value="InterPro"/>
</dbReference>
<comment type="cofactor">
    <cofactor evidence="1">
        <name>L-ascorbate</name>
        <dbReference type="ChEBI" id="CHEBI:38290"/>
    </cofactor>
</comment>
<proteinExistence type="predicted"/>
<dbReference type="GO" id="GO:0031418">
    <property type="term" value="F:L-ascorbic acid binding"/>
    <property type="evidence" value="ECO:0007669"/>
    <property type="project" value="UniProtKB-KW"/>
</dbReference>
<keyword evidence="4" id="KW-0223">Dioxygenase</keyword>
<feature type="domain" description="Fe2OG dioxygenase" evidence="7">
    <location>
        <begin position="98"/>
        <end position="195"/>
    </location>
</feature>
<evidence type="ECO:0000256" key="1">
    <source>
        <dbReference type="ARBA" id="ARBA00001961"/>
    </source>
</evidence>
<dbReference type="InterPro" id="IPR044862">
    <property type="entry name" value="Pro_4_hyd_alph_FE2OG_OXY"/>
</dbReference>
<dbReference type="EMBL" id="CYUD01000001">
    <property type="protein sequence ID" value="CUJ84887.1"/>
    <property type="molecule type" value="Genomic_DNA"/>
</dbReference>
<name>A0A0P1I1P6_9RHOB</name>
<sequence>MRVVAISTYSLEMVFRMMKVHSIPGAFTARECEQIVASSKRVPANDALLVGQNRDHNLRKCDVTWLDDVTGTGWVMARLISLVRRSNTDRFDFDLREFSESPQVALYKASDGGHFAWHSDVGDGHTARKRKLTLVVQLSKPGMYDGGDLEIMPDAYAVTASRYQGSATVFPSFLLHQVTPVEQGERYSLTVWAHGPAFR</sequence>
<dbReference type="AlphaFoldDB" id="A0A0P1I1P6"/>